<organism evidence="3 4">
    <name type="scientific">Bordetella genomosp. 2</name>
    <dbReference type="NCBI Taxonomy" id="1983456"/>
    <lineage>
        <taxon>Bacteria</taxon>
        <taxon>Pseudomonadati</taxon>
        <taxon>Pseudomonadota</taxon>
        <taxon>Betaproteobacteria</taxon>
        <taxon>Burkholderiales</taxon>
        <taxon>Alcaligenaceae</taxon>
        <taxon>Bordetella</taxon>
    </lineage>
</organism>
<dbReference type="PANTHER" id="PTHR42928">
    <property type="entry name" value="TRICARBOXYLATE-BINDING PROTEIN"/>
    <property type="match status" value="1"/>
</dbReference>
<feature type="chain" id="PRO_5012175901" evidence="2">
    <location>
        <begin position="25"/>
        <end position="319"/>
    </location>
</feature>
<keyword evidence="4" id="KW-1185">Reference proteome</keyword>
<name>A0A261VY62_9BORD</name>
<dbReference type="Proteomes" id="UP000215633">
    <property type="component" value="Unassembled WGS sequence"/>
</dbReference>
<evidence type="ECO:0000313" key="3">
    <source>
        <dbReference type="EMBL" id="OZI79056.1"/>
    </source>
</evidence>
<gene>
    <name evidence="3" type="ORF">CAL24_03700</name>
</gene>
<dbReference type="Pfam" id="PF03401">
    <property type="entry name" value="TctC"/>
    <property type="match status" value="1"/>
</dbReference>
<dbReference type="AlphaFoldDB" id="A0A261VY62"/>
<dbReference type="PIRSF" id="PIRSF017082">
    <property type="entry name" value="YflP"/>
    <property type="match status" value="1"/>
</dbReference>
<protein>
    <submittedName>
        <fullName evidence="3">C4-dicarboxylate ABC transporter substrate-binding protein</fullName>
    </submittedName>
</protein>
<comment type="caution">
    <text evidence="3">The sequence shown here is derived from an EMBL/GenBank/DDBJ whole genome shotgun (WGS) entry which is preliminary data.</text>
</comment>
<accession>A0A261VY62</accession>
<keyword evidence="2" id="KW-0732">Signal</keyword>
<evidence type="ECO:0000313" key="4">
    <source>
        <dbReference type="Proteomes" id="UP000215633"/>
    </source>
</evidence>
<dbReference type="Gene3D" id="3.40.190.10">
    <property type="entry name" value="Periplasmic binding protein-like II"/>
    <property type="match status" value="1"/>
</dbReference>
<evidence type="ECO:0000256" key="2">
    <source>
        <dbReference type="SAM" id="SignalP"/>
    </source>
</evidence>
<proteinExistence type="inferred from homology"/>
<dbReference type="EMBL" id="NEVT01000003">
    <property type="protein sequence ID" value="OZI79056.1"/>
    <property type="molecule type" value="Genomic_DNA"/>
</dbReference>
<reference evidence="4" key="1">
    <citation type="submission" date="2017-05" db="EMBL/GenBank/DDBJ databases">
        <title>Complete and WGS of Bordetella genogroups.</title>
        <authorList>
            <person name="Spilker T."/>
            <person name="Lipuma J."/>
        </authorList>
    </citation>
    <scope>NUCLEOTIDE SEQUENCE [LARGE SCALE GENOMIC DNA]</scope>
    <source>
        <strain evidence="4">AU8256</strain>
    </source>
</reference>
<dbReference type="RefSeq" id="WP_094805755.1">
    <property type="nucleotide sequence ID" value="NZ_NEVT01000003.1"/>
</dbReference>
<comment type="similarity">
    <text evidence="1">Belongs to the UPF0065 (bug) family.</text>
</comment>
<dbReference type="SUPFAM" id="SSF53850">
    <property type="entry name" value="Periplasmic binding protein-like II"/>
    <property type="match status" value="1"/>
</dbReference>
<feature type="signal peptide" evidence="2">
    <location>
        <begin position="1"/>
        <end position="24"/>
    </location>
</feature>
<sequence length="319" mass="33180">MQRIMKVLAVSIVTAITMPLAALAAPAKVMAPGGPGGGYDAAARVPLQVMQEAGIFTDGFQVTNKGGAGGTIGLAEFINTSKNDDNAIMSMGAILVGGIILNKSPVSLDGTTPLVRLTDDADVLAVPVDSPLKTVDDVIAALRKNPGALAIGGGSVGGVDHVAAGLIAKAAGVAPGKLNYIPYPSGAELVPLLVSGQLKLALSGLSEFKPYADQKRLRIIAVTSEQRLPGVDAPTLKESGVDVVIGNWRGIIGAPGMSDKGRAMWLERFEKMHASPQWKKTLADHGWADAYLAGDEFAKFLEAEKVRQEQVLKDLGLIK</sequence>
<dbReference type="PANTHER" id="PTHR42928:SF3">
    <property type="entry name" value="UPF0065 PROTEIN YFLP"/>
    <property type="match status" value="1"/>
</dbReference>
<evidence type="ECO:0000256" key="1">
    <source>
        <dbReference type="ARBA" id="ARBA00006987"/>
    </source>
</evidence>
<dbReference type="CDD" id="cd07012">
    <property type="entry name" value="PBP2_Bug_TTT"/>
    <property type="match status" value="1"/>
</dbReference>
<dbReference type="InterPro" id="IPR042100">
    <property type="entry name" value="Bug_dom1"/>
</dbReference>
<dbReference type="Gene3D" id="3.40.190.150">
    <property type="entry name" value="Bordetella uptake gene, domain 1"/>
    <property type="match status" value="1"/>
</dbReference>
<dbReference type="InterPro" id="IPR005064">
    <property type="entry name" value="BUG"/>
</dbReference>